<comment type="caution">
    <text evidence="10">The sequence shown here is derived from an EMBL/GenBank/DDBJ whole genome shotgun (WGS) entry which is preliminary data.</text>
</comment>
<accession>A0A8K0NZJ4</accession>
<dbReference type="SMART" id="SM00204">
    <property type="entry name" value="TGFB"/>
    <property type="match status" value="1"/>
</dbReference>
<dbReference type="GO" id="GO:0005125">
    <property type="term" value="F:cytokine activity"/>
    <property type="evidence" value="ECO:0007669"/>
    <property type="project" value="TreeGrafter"/>
</dbReference>
<evidence type="ECO:0000256" key="6">
    <source>
        <dbReference type="ARBA" id="ARBA00023157"/>
    </source>
</evidence>
<keyword evidence="5 8" id="KW-0339">Growth factor</keyword>
<dbReference type="Pfam" id="PF00019">
    <property type="entry name" value="TGF_beta"/>
    <property type="match status" value="1"/>
</dbReference>
<organism evidence="10 11">
    <name type="scientific">Ladona fulva</name>
    <name type="common">Scarce chaser dragonfly</name>
    <name type="synonym">Libellula fulva</name>
    <dbReference type="NCBI Taxonomy" id="123851"/>
    <lineage>
        <taxon>Eukaryota</taxon>
        <taxon>Metazoa</taxon>
        <taxon>Ecdysozoa</taxon>
        <taxon>Arthropoda</taxon>
        <taxon>Hexapoda</taxon>
        <taxon>Insecta</taxon>
        <taxon>Pterygota</taxon>
        <taxon>Palaeoptera</taxon>
        <taxon>Odonata</taxon>
        <taxon>Epiprocta</taxon>
        <taxon>Anisoptera</taxon>
        <taxon>Libelluloidea</taxon>
        <taxon>Libellulidae</taxon>
        <taxon>Ladona</taxon>
    </lineage>
</organism>
<evidence type="ECO:0000256" key="8">
    <source>
        <dbReference type="RuleBase" id="RU000354"/>
    </source>
</evidence>
<dbReference type="OrthoDB" id="5987191at2759"/>
<keyword evidence="7" id="KW-0325">Glycoprotein</keyword>
<reference evidence="10" key="1">
    <citation type="submission" date="2013-04" db="EMBL/GenBank/DDBJ databases">
        <authorList>
            <person name="Qu J."/>
            <person name="Murali S.C."/>
            <person name="Bandaranaike D."/>
            <person name="Bellair M."/>
            <person name="Blankenburg K."/>
            <person name="Chao H."/>
            <person name="Dinh H."/>
            <person name="Doddapaneni H."/>
            <person name="Downs B."/>
            <person name="Dugan-Rocha S."/>
            <person name="Elkadiri S."/>
            <person name="Gnanaolivu R.D."/>
            <person name="Hernandez B."/>
            <person name="Javaid M."/>
            <person name="Jayaseelan J.C."/>
            <person name="Lee S."/>
            <person name="Li M."/>
            <person name="Ming W."/>
            <person name="Munidasa M."/>
            <person name="Muniz J."/>
            <person name="Nguyen L."/>
            <person name="Ongeri F."/>
            <person name="Osuji N."/>
            <person name="Pu L.-L."/>
            <person name="Puazo M."/>
            <person name="Qu C."/>
            <person name="Quiroz J."/>
            <person name="Raj R."/>
            <person name="Weissenberger G."/>
            <person name="Xin Y."/>
            <person name="Zou X."/>
            <person name="Han Y."/>
            <person name="Richards S."/>
            <person name="Worley K."/>
            <person name="Muzny D."/>
            <person name="Gibbs R."/>
        </authorList>
    </citation>
    <scope>NUCLEOTIDE SEQUENCE</scope>
    <source>
        <strain evidence="10">Sampled in the wild</strain>
    </source>
</reference>
<dbReference type="EMBL" id="KZ308344">
    <property type="protein sequence ID" value="KAG8227856.1"/>
    <property type="molecule type" value="Genomic_DNA"/>
</dbReference>
<evidence type="ECO:0000256" key="3">
    <source>
        <dbReference type="ARBA" id="ARBA00022525"/>
    </source>
</evidence>
<evidence type="ECO:0000256" key="1">
    <source>
        <dbReference type="ARBA" id="ARBA00004613"/>
    </source>
</evidence>
<evidence type="ECO:0000256" key="7">
    <source>
        <dbReference type="ARBA" id="ARBA00023180"/>
    </source>
</evidence>
<comment type="similarity">
    <text evidence="2 8">Belongs to the TGF-beta family.</text>
</comment>
<dbReference type="GO" id="GO:0008083">
    <property type="term" value="F:growth factor activity"/>
    <property type="evidence" value="ECO:0007669"/>
    <property type="project" value="UniProtKB-KW"/>
</dbReference>
<protein>
    <recommendedName>
        <fullName evidence="9">TGF-beta family profile domain-containing protein</fullName>
    </recommendedName>
</protein>
<dbReference type="Proteomes" id="UP000792457">
    <property type="component" value="Unassembled WGS sequence"/>
</dbReference>
<evidence type="ECO:0000313" key="11">
    <source>
        <dbReference type="Proteomes" id="UP000792457"/>
    </source>
</evidence>
<proteinExistence type="inferred from homology"/>
<gene>
    <name evidence="10" type="ORF">J437_LFUL006479</name>
</gene>
<dbReference type="SUPFAM" id="SSF57501">
    <property type="entry name" value="Cystine-knot cytokines"/>
    <property type="match status" value="1"/>
</dbReference>
<feature type="domain" description="TGF-beta family profile" evidence="9">
    <location>
        <begin position="18"/>
        <end position="138"/>
    </location>
</feature>
<dbReference type="InterPro" id="IPR017948">
    <property type="entry name" value="TGFb_CS"/>
</dbReference>
<keyword evidence="3" id="KW-0964">Secreted</keyword>
<keyword evidence="6" id="KW-1015">Disulfide bond</keyword>
<comment type="subcellular location">
    <subcellularLocation>
        <location evidence="1">Secreted</location>
    </subcellularLocation>
</comment>
<reference evidence="10" key="2">
    <citation type="submission" date="2017-10" db="EMBL/GenBank/DDBJ databases">
        <title>Ladona fulva Genome sequencing and assembly.</title>
        <authorList>
            <person name="Murali S."/>
            <person name="Richards S."/>
            <person name="Bandaranaike D."/>
            <person name="Bellair M."/>
            <person name="Blankenburg K."/>
            <person name="Chao H."/>
            <person name="Dinh H."/>
            <person name="Doddapaneni H."/>
            <person name="Dugan-Rocha S."/>
            <person name="Elkadiri S."/>
            <person name="Gnanaolivu R."/>
            <person name="Hernandez B."/>
            <person name="Skinner E."/>
            <person name="Javaid M."/>
            <person name="Lee S."/>
            <person name="Li M."/>
            <person name="Ming W."/>
            <person name="Munidasa M."/>
            <person name="Muniz J."/>
            <person name="Nguyen L."/>
            <person name="Hughes D."/>
            <person name="Osuji N."/>
            <person name="Pu L.-L."/>
            <person name="Puazo M."/>
            <person name="Qu C."/>
            <person name="Quiroz J."/>
            <person name="Raj R."/>
            <person name="Weissenberger G."/>
            <person name="Xin Y."/>
            <person name="Zou X."/>
            <person name="Han Y."/>
            <person name="Worley K."/>
            <person name="Muzny D."/>
            <person name="Gibbs R."/>
        </authorList>
    </citation>
    <scope>NUCLEOTIDE SEQUENCE</scope>
    <source>
        <strain evidence="10">Sampled in the wild</strain>
    </source>
</reference>
<dbReference type="PRINTS" id="PR00669">
    <property type="entry name" value="INHIBINA"/>
</dbReference>
<name>A0A8K0NZJ4_LADFU</name>
<dbReference type="Gene3D" id="2.10.90.10">
    <property type="entry name" value="Cystine-knot cytokines"/>
    <property type="match status" value="1"/>
</dbReference>
<dbReference type="PROSITE" id="PS51362">
    <property type="entry name" value="TGF_BETA_2"/>
    <property type="match status" value="1"/>
</dbReference>
<dbReference type="InterPro" id="IPR015615">
    <property type="entry name" value="TGF-beta-rel"/>
</dbReference>
<dbReference type="FunFam" id="2.10.90.10:FF:000001">
    <property type="entry name" value="Bone morphogenetic protein 4"/>
    <property type="match status" value="1"/>
</dbReference>
<evidence type="ECO:0000313" key="10">
    <source>
        <dbReference type="EMBL" id="KAG8227856.1"/>
    </source>
</evidence>
<dbReference type="PROSITE" id="PS00250">
    <property type="entry name" value="TGF_BETA_1"/>
    <property type="match status" value="1"/>
</dbReference>
<evidence type="ECO:0000256" key="2">
    <source>
        <dbReference type="ARBA" id="ARBA00006656"/>
    </source>
</evidence>
<dbReference type="InterPro" id="IPR029034">
    <property type="entry name" value="Cystine-knot_cytokine"/>
</dbReference>
<dbReference type="GO" id="GO:0005615">
    <property type="term" value="C:extracellular space"/>
    <property type="evidence" value="ECO:0007669"/>
    <property type="project" value="TreeGrafter"/>
</dbReference>
<evidence type="ECO:0000256" key="5">
    <source>
        <dbReference type="ARBA" id="ARBA00023030"/>
    </source>
</evidence>
<evidence type="ECO:0000256" key="4">
    <source>
        <dbReference type="ARBA" id="ARBA00022729"/>
    </source>
</evidence>
<keyword evidence="4" id="KW-0732">Signal</keyword>
<keyword evidence="11" id="KW-1185">Reference proteome</keyword>
<evidence type="ECO:0000259" key="9">
    <source>
        <dbReference type="PROSITE" id="PS51362"/>
    </source>
</evidence>
<sequence>MITRYPFYYGKTEEAEEDVQQQSSSNDSAAVPSEGCERKSLYVDFRLIGWSSWIIAPKVFDLGVCHGQCDFPLDRRQNPTNHAAIQSIVHELGLVHGVRKPCCVPSSLLPLHILFFDPSGNVVLKMTKGVVAEKCSCR</sequence>
<dbReference type="InterPro" id="IPR001839">
    <property type="entry name" value="TGF-b_C"/>
</dbReference>
<dbReference type="PANTHER" id="PTHR11848">
    <property type="entry name" value="TGF-BETA FAMILY"/>
    <property type="match status" value="1"/>
</dbReference>
<dbReference type="AlphaFoldDB" id="A0A8K0NZJ4"/>